<gene>
    <name evidence="2" type="ORF">PODANS_5_1470</name>
</gene>
<dbReference type="EMBL" id="CU633457">
    <property type="protein sequence ID" value="CAP61964.1"/>
    <property type="molecule type" value="Genomic_DNA"/>
</dbReference>
<organism evidence="2">
    <name type="scientific">Podospora anserina (strain S / ATCC MYA-4624 / DSM 980 / FGSC 10383)</name>
    <name type="common">Pleurage anserina</name>
    <dbReference type="NCBI Taxonomy" id="515849"/>
    <lineage>
        <taxon>Eukaryota</taxon>
        <taxon>Fungi</taxon>
        <taxon>Dikarya</taxon>
        <taxon>Ascomycota</taxon>
        <taxon>Pezizomycotina</taxon>
        <taxon>Sordariomycetes</taxon>
        <taxon>Sordariomycetidae</taxon>
        <taxon>Sordariales</taxon>
        <taxon>Podosporaceae</taxon>
        <taxon>Podospora</taxon>
        <taxon>Podospora anserina</taxon>
    </lineage>
</organism>
<dbReference type="EMBL" id="FO904940">
    <property type="protein sequence ID" value="CDP29041.1"/>
    <property type="molecule type" value="Genomic_DNA"/>
</dbReference>
<keyword evidence="1" id="KW-0472">Membrane</keyword>
<dbReference type="KEGG" id="pan:PODANSg1204"/>
<dbReference type="OrthoDB" id="4587118at2759"/>
<dbReference type="HOGENOM" id="CLU_1256503_0_0_1"/>
<reference evidence="2 4" key="1">
    <citation type="journal article" date="2008" name="Genome Biol.">
        <title>The genome sequence of the model ascomycete fungus Podospora anserina.</title>
        <authorList>
            <person name="Espagne E."/>
            <person name="Lespinet O."/>
            <person name="Malagnac F."/>
            <person name="Da Silva C."/>
            <person name="Jaillon O."/>
            <person name="Porcel B.M."/>
            <person name="Couloux A."/>
            <person name="Aury J.-M."/>
            <person name="Segurens B."/>
            <person name="Poulain J."/>
            <person name="Anthouard V."/>
            <person name="Grossetete S."/>
            <person name="Khalili H."/>
            <person name="Coppin E."/>
            <person name="Dequard-Chablat M."/>
            <person name="Picard M."/>
            <person name="Contamine V."/>
            <person name="Arnaise S."/>
            <person name="Bourdais A."/>
            <person name="Berteaux-Lecellier V."/>
            <person name="Gautheret D."/>
            <person name="de Vries R.P."/>
            <person name="Battaglia E."/>
            <person name="Coutinho P.M."/>
            <person name="Danchin E.G.J."/>
            <person name="Henrissat B."/>
            <person name="El Khoury R."/>
            <person name="Sainsard-Chanet A."/>
            <person name="Boivin A."/>
            <person name="Pinan-Lucarre B."/>
            <person name="Sellem C.H."/>
            <person name="Debuchy R."/>
            <person name="Wincker P."/>
            <person name="Weissenbach J."/>
            <person name="Silar P."/>
        </authorList>
    </citation>
    <scope>NUCLEOTIDE SEQUENCE [LARGE SCALE GENOMIC DNA]</scope>
    <source>
        <strain evidence="4">S / ATCC MYA-4624 / DSM 980 / FGSC 10383</strain>
        <strain evidence="2">S mat+</strain>
    </source>
</reference>
<reference evidence="4" key="3">
    <citation type="journal article" date="2014" name="Genetics">
        <title>Maintaining two mating types: Structure of the mating type locus and its role in heterokaryosis in Podospora anserina.</title>
        <authorList>
            <person name="Grognet P."/>
            <person name="Bidard F."/>
            <person name="Kuchly C."/>
            <person name="Tong L.C.H."/>
            <person name="Coppin E."/>
            <person name="Benkhali J.A."/>
            <person name="Couloux A."/>
            <person name="Wincker P."/>
            <person name="Debuchy R."/>
            <person name="Silar P."/>
        </authorList>
    </citation>
    <scope>GENOME REANNOTATION</scope>
    <source>
        <strain evidence="4">S / ATCC MYA-4624 / DSM 980 / FGSC 10383</strain>
    </source>
</reference>
<feature type="transmembrane region" description="Helical" evidence="1">
    <location>
        <begin position="38"/>
        <end position="58"/>
    </location>
</feature>
<dbReference type="AlphaFoldDB" id="B2AEU8"/>
<reference evidence="2" key="2">
    <citation type="submission" date="2008-07" db="EMBL/GenBank/DDBJ databases">
        <authorList>
            <person name="Genoscope - CEA"/>
        </authorList>
    </citation>
    <scope>NUCLEOTIDE SEQUENCE</scope>
    <source>
        <strain evidence="2">S mat+</strain>
    </source>
</reference>
<evidence type="ECO:0000256" key="1">
    <source>
        <dbReference type="SAM" id="Phobius"/>
    </source>
</evidence>
<dbReference type="GeneID" id="6188397"/>
<keyword evidence="1" id="KW-1133">Transmembrane helix</keyword>
<dbReference type="RefSeq" id="XP_001904187.1">
    <property type="nucleotide sequence ID" value="XM_001904152.1"/>
</dbReference>
<reference evidence="3" key="4">
    <citation type="submission" date="2015-04" db="EMBL/GenBank/DDBJ databases">
        <title>Maintaining two mating types: Structure of the mating type locus and its role in heterokaryosis in Podospora anserina.</title>
        <authorList>
            <person name="Grognet P."/>
            <person name="Bidard F."/>
            <person name="Kuchly C."/>
            <person name="Chan Ho Tong L."/>
            <person name="Coppin E."/>
            <person name="Ait Benkhali J."/>
            <person name="Couloux A."/>
            <person name="Wincker P."/>
            <person name="Debuchy R."/>
            <person name="Silar P."/>
        </authorList>
    </citation>
    <scope>NUCLEOTIDE SEQUENCE</scope>
</reference>
<protein>
    <submittedName>
        <fullName evidence="2">Podospora anserina S mat+ genomic DNA chromosome 5, supercontig 1</fullName>
    </submittedName>
</protein>
<name>B2AEU8_PODAN</name>
<accession>B2AEU8</accession>
<evidence type="ECO:0000313" key="3">
    <source>
        <dbReference type="EMBL" id="CDP29041.1"/>
    </source>
</evidence>
<keyword evidence="1" id="KW-0812">Transmembrane</keyword>
<evidence type="ECO:0000313" key="4">
    <source>
        <dbReference type="Proteomes" id="UP000001197"/>
    </source>
</evidence>
<dbReference type="VEuPathDB" id="FungiDB:PODANS_5_1470"/>
<proteinExistence type="predicted"/>
<dbReference type="Proteomes" id="UP000001197">
    <property type="component" value="Chromosome 5"/>
</dbReference>
<keyword evidence="4" id="KW-1185">Reference proteome</keyword>
<sequence>MTTDNMPPGYYASSTTAKLALRDGTSTSPPTPEETSGVVILLAVLGSAVFALLFFWAVKRCYWDAWWYSGTYYPIPAPRPVEVVWAPNNSNDYCSTCSGESHITVPSTSSPSSSPSLSVKPGASAGAIRLISKVVGDGLEDDETIKRNMIMPNDATNNEPRGGMFWNKGTGAKAGARTCVDLKQLDSGPFSSTVMSQCGTGTRGLQEQKQVEDSKSCILM</sequence>
<evidence type="ECO:0000313" key="2">
    <source>
        <dbReference type="EMBL" id="CAP61964.1"/>
    </source>
</evidence>